<proteinExistence type="predicted"/>
<dbReference type="Pfam" id="PF11976">
    <property type="entry name" value="Rad60-SLD"/>
    <property type="match status" value="1"/>
</dbReference>
<evidence type="ECO:0000256" key="1">
    <source>
        <dbReference type="SAM" id="MobiDB-lite"/>
    </source>
</evidence>
<sequence length="120" mass="13086">MPSPPPPSGHDKTDAEPEVFKPVKPEPTADGDFINVTVTSQISVDVLFRIKRNARLQRLMDMYCGKHSLDPRAVRFLNDEGKYLKAAQTADEAGLKDGGLIDVHMAQDGGFAPSITSVHI</sequence>
<dbReference type="GO" id="GO:0016925">
    <property type="term" value="P:protein sumoylation"/>
    <property type="evidence" value="ECO:0000318"/>
    <property type="project" value="GO_Central"/>
</dbReference>
<dbReference type="PROSITE" id="PS50053">
    <property type="entry name" value="UBIQUITIN_2"/>
    <property type="match status" value="1"/>
</dbReference>
<dbReference type="GeneID" id="100828380"/>
<dbReference type="eggNOG" id="KOG1769">
    <property type="taxonomic scope" value="Eukaryota"/>
</dbReference>
<feature type="compositionally biased region" description="Basic and acidic residues" evidence="1">
    <location>
        <begin position="9"/>
        <end position="24"/>
    </location>
</feature>
<dbReference type="OMA" id="CGKHSLN"/>
<keyword evidence="5" id="KW-1185">Reference proteome</keyword>
<dbReference type="OrthoDB" id="442921at2759"/>
<dbReference type="InterPro" id="IPR000626">
    <property type="entry name" value="Ubiquitin-like_dom"/>
</dbReference>
<dbReference type="Gene3D" id="3.10.20.90">
    <property type="entry name" value="Phosphatidylinositol 3-kinase Catalytic Subunit, Chain A, domain 1"/>
    <property type="match status" value="1"/>
</dbReference>
<organism evidence="3">
    <name type="scientific">Brachypodium distachyon</name>
    <name type="common">Purple false brome</name>
    <name type="synonym">Trachynia distachya</name>
    <dbReference type="NCBI Taxonomy" id="15368"/>
    <lineage>
        <taxon>Eukaryota</taxon>
        <taxon>Viridiplantae</taxon>
        <taxon>Streptophyta</taxon>
        <taxon>Embryophyta</taxon>
        <taxon>Tracheophyta</taxon>
        <taxon>Spermatophyta</taxon>
        <taxon>Magnoliopsida</taxon>
        <taxon>Liliopsida</taxon>
        <taxon>Poales</taxon>
        <taxon>Poaceae</taxon>
        <taxon>BOP clade</taxon>
        <taxon>Pooideae</taxon>
        <taxon>Stipodae</taxon>
        <taxon>Brachypodieae</taxon>
        <taxon>Brachypodium</taxon>
    </lineage>
</organism>
<evidence type="ECO:0000313" key="3">
    <source>
        <dbReference type="EMBL" id="KQK10613.1"/>
    </source>
</evidence>
<dbReference type="RefSeq" id="XP_003567275.1">
    <property type="nucleotide sequence ID" value="XM_003567227.3"/>
</dbReference>
<dbReference type="EnsemblPlants" id="KQK10613">
    <property type="protein sequence ID" value="KQK10613"/>
    <property type="gene ID" value="BRADI_2g55140v3"/>
</dbReference>
<dbReference type="InterPro" id="IPR022617">
    <property type="entry name" value="Rad60/SUMO-like_dom"/>
</dbReference>
<dbReference type="GO" id="GO:0005634">
    <property type="term" value="C:nucleus"/>
    <property type="evidence" value="ECO:0000318"/>
    <property type="project" value="GO_Central"/>
</dbReference>
<dbReference type="EMBL" id="CM000881">
    <property type="protein sequence ID" value="KQK10613.1"/>
    <property type="molecule type" value="Genomic_DNA"/>
</dbReference>
<dbReference type="STRING" id="15368.I1HTG1"/>
<gene>
    <name evidence="4" type="primary">LOC100828380</name>
    <name evidence="3" type="ORF">BRADI_2g55140v3</name>
</gene>
<dbReference type="KEGG" id="bdi:100828380"/>
<evidence type="ECO:0000313" key="5">
    <source>
        <dbReference type="Proteomes" id="UP000008810"/>
    </source>
</evidence>
<reference evidence="4" key="3">
    <citation type="submission" date="2018-08" db="UniProtKB">
        <authorList>
            <consortium name="EnsemblPlants"/>
        </authorList>
    </citation>
    <scope>IDENTIFICATION</scope>
    <source>
        <strain evidence="4">cv. Bd21</strain>
    </source>
</reference>
<name>I1HTG1_BRADI</name>
<dbReference type="GO" id="GO:0044389">
    <property type="term" value="F:ubiquitin-like protein ligase binding"/>
    <property type="evidence" value="ECO:0000318"/>
    <property type="project" value="GO_Central"/>
</dbReference>
<dbReference type="Proteomes" id="UP000008810">
    <property type="component" value="Chromosome 2"/>
</dbReference>
<evidence type="ECO:0000313" key="4">
    <source>
        <dbReference type="EnsemblPlants" id="KQK10613"/>
    </source>
</evidence>
<feature type="domain" description="Ubiquitin-like" evidence="2">
    <location>
        <begin position="34"/>
        <end position="110"/>
    </location>
</feature>
<dbReference type="InterPro" id="IPR029071">
    <property type="entry name" value="Ubiquitin-like_domsf"/>
</dbReference>
<dbReference type="Gramene" id="KQK10613">
    <property type="protein sequence ID" value="KQK10613"/>
    <property type="gene ID" value="BRADI_2g55140v3"/>
</dbReference>
<dbReference type="SUPFAM" id="SSF54236">
    <property type="entry name" value="Ubiquitin-like"/>
    <property type="match status" value="1"/>
</dbReference>
<accession>I1HTG1</accession>
<dbReference type="AlphaFoldDB" id="I1HTG1"/>
<dbReference type="HOGENOM" id="CLU_148322_1_0_1"/>
<dbReference type="PANTHER" id="PTHR10562">
    <property type="entry name" value="SMALL UBIQUITIN-RELATED MODIFIER"/>
    <property type="match status" value="1"/>
</dbReference>
<dbReference type="FunFam" id="3.10.20.90:FF:000430">
    <property type="entry name" value="Ubiquitin family protein"/>
    <property type="match status" value="1"/>
</dbReference>
<dbReference type="GO" id="GO:0031386">
    <property type="term" value="F:protein tag activity"/>
    <property type="evidence" value="ECO:0000318"/>
    <property type="project" value="GO_Central"/>
</dbReference>
<reference evidence="3" key="2">
    <citation type="submission" date="2017-06" db="EMBL/GenBank/DDBJ databases">
        <title>WGS assembly of Brachypodium distachyon.</title>
        <authorList>
            <consortium name="The International Brachypodium Initiative"/>
            <person name="Lucas S."/>
            <person name="Harmon-Smith M."/>
            <person name="Lail K."/>
            <person name="Tice H."/>
            <person name="Grimwood J."/>
            <person name="Bruce D."/>
            <person name="Barry K."/>
            <person name="Shu S."/>
            <person name="Lindquist E."/>
            <person name="Wang M."/>
            <person name="Pitluck S."/>
            <person name="Vogel J.P."/>
            <person name="Garvin D.F."/>
            <person name="Mockler T.C."/>
            <person name="Schmutz J."/>
            <person name="Rokhsar D."/>
            <person name="Bevan M.W."/>
        </authorList>
    </citation>
    <scope>NUCLEOTIDE SEQUENCE</scope>
    <source>
        <strain evidence="3">Bd21</strain>
    </source>
</reference>
<reference evidence="3 4" key="1">
    <citation type="journal article" date="2010" name="Nature">
        <title>Genome sequencing and analysis of the model grass Brachypodium distachyon.</title>
        <authorList>
            <consortium name="International Brachypodium Initiative"/>
        </authorList>
    </citation>
    <scope>NUCLEOTIDE SEQUENCE [LARGE SCALE GENOMIC DNA]</scope>
    <source>
        <strain evidence="3">Bd21</strain>
        <strain evidence="4">cv. Bd21</strain>
    </source>
</reference>
<evidence type="ECO:0000259" key="2">
    <source>
        <dbReference type="PROSITE" id="PS50053"/>
    </source>
</evidence>
<protein>
    <recommendedName>
        <fullName evidence="2">Ubiquitin-like domain-containing protein</fullName>
    </recommendedName>
</protein>
<feature type="region of interest" description="Disordered" evidence="1">
    <location>
        <begin position="1"/>
        <end position="27"/>
    </location>
</feature>